<feature type="region of interest" description="Disordered" evidence="2">
    <location>
        <begin position="30"/>
        <end position="61"/>
    </location>
</feature>
<dbReference type="Proteomes" id="UP000794436">
    <property type="component" value="Unassembled WGS sequence"/>
</dbReference>
<feature type="coiled-coil region" evidence="1">
    <location>
        <begin position="78"/>
        <end position="112"/>
    </location>
</feature>
<evidence type="ECO:0000313" key="4">
    <source>
        <dbReference type="Proteomes" id="UP000794436"/>
    </source>
</evidence>
<keyword evidence="1" id="KW-0175">Coiled coil</keyword>
<keyword evidence="4" id="KW-1185">Reference proteome</keyword>
<comment type="caution">
    <text evidence="3">The sequence shown here is derived from an EMBL/GenBank/DDBJ whole genome shotgun (WGS) entry which is preliminary data.</text>
</comment>
<dbReference type="AlphaFoldDB" id="A0A8K1FDW7"/>
<accession>A0A8K1FDW7</accession>
<organism evidence="3 4">
    <name type="scientific">Pythium oligandrum</name>
    <name type="common">Mycoparasitic fungus</name>
    <dbReference type="NCBI Taxonomy" id="41045"/>
    <lineage>
        <taxon>Eukaryota</taxon>
        <taxon>Sar</taxon>
        <taxon>Stramenopiles</taxon>
        <taxon>Oomycota</taxon>
        <taxon>Peronosporomycetes</taxon>
        <taxon>Pythiales</taxon>
        <taxon>Pythiaceae</taxon>
        <taxon>Pythium</taxon>
    </lineage>
</organism>
<name>A0A8K1FDW7_PYTOL</name>
<gene>
    <name evidence="3" type="ORF">Poli38472_004934</name>
</gene>
<reference evidence="3" key="1">
    <citation type="submission" date="2019-03" db="EMBL/GenBank/DDBJ databases">
        <title>Long read genome sequence of the mycoparasitic Pythium oligandrum ATCC 38472 isolated from sugarbeet rhizosphere.</title>
        <authorList>
            <person name="Gaulin E."/>
        </authorList>
    </citation>
    <scope>NUCLEOTIDE SEQUENCE</scope>
    <source>
        <strain evidence="3">ATCC 38472_TT</strain>
    </source>
</reference>
<evidence type="ECO:0000313" key="3">
    <source>
        <dbReference type="EMBL" id="TMW59865.1"/>
    </source>
</evidence>
<protein>
    <submittedName>
        <fullName evidence="3">Uncharacterized protein</fullName>
    </submittedName>
</protein>
<proteinExistence type="predicted"/>
<sequence>MTNWLDLELDDDPETLLAALEMIDAVGGDFAPETLGSGREGGHESDGHTTTHSEASESDNLELTQLTKVSMRKQPVTRNKRKEEIEHLREKVAHLETSLSKLKRRRNEDEDEGAIVRPQDLTLAVVWEDVALRQKKHRVESEVENSKLRAMLQTQVTVGQQLLHLIQHSVRDQVGFDASSEGYVGEHSKPPMSREEQFRQLDLLYTKTDHVFESERFHVGTPSFQEIHVKDNDTNGTTVECQSGWVVPFGDKRVAKALWESMIMMTQSSVCKRIRFNVDTLDDALITSFSVASTASAKNVFGSFAGNQITRRYHPTDDKIVIVSMMFGEMLGSAPGAMDGVTVLEELWLRIQPLKTLASSESGPLTQVQINRQIHLTFDANHSPARKRIVSAITELILLQIEDDLSRKQQMVENLLITA</sequence>
<evidence type="ECO:0000256" key="2">
    <source>
        <dbReference type="SAM" id="MobiDB-lite"/>
    </source>
</evidence>
<dbReference type="EMBL" id="SPLM01000109">
    <property type="protein sequence ID" value="TMW59865.1"/>
    <property type="molecule type" value="Genomic_DNA"/>
</dbReference>
<evidence type="ECO:0000256" key="1">
    <source>
        <dbReference type="SAM" id="Coils"/>
    </source>
</evidence>
<feature type="compositionally biased region" description="Basic and acidic residues" evidence="2">
    <location>
        <begin position="40"/>
        <end position="55"/>
    </location>
</feature>